<dbReference type="GO" id="GO:0003964">
    <property type="term" value="F:RNA-directed DNA polymerase activity"/>
    <property type="evidence" value="ECO:0007669"/>
    <property type="project" value="UniProtKB-KW"/>
</dbReference>
<evidence type="ECO:0000256" key="3">
    <source>
        <dbReference type="ARBA" id="ARBA00022722"/>
    </source>
</evidence>
<dbReference type="InterPro" id="IPR036397">
    <property type="entry name" value="RNaseH_sf"/>
</dbReference>
<dbReference type="InterPro" id="IPR012337">
    <property type="entry name" value="RNaseH-like_sf"/>
</dbReference>
<accession>A0A8V5GQ26</accession>
<keyword evidence="6" id="KW-0695">RNA-directed DNA polymerase</keyword>
<dbReference type="Ensembl" id="ENSMUNT00000029746.1">
    <property type="protein sequence ID" value="ENSMUNP00000025748.1"/>
    <property type="gene ID" value="ENSMUNG00000019043.1"/>
</dbReference>
<sequence>EQIKREIVHAVALAPVRTGPDVKKVLKWAALITQQARIGIPSHPGILEVIMDWPEGKDFGMSPEKEVMRAEEAPPYNKLSESEKQYALFTDGSCCIVGKHRRWKRHAGYAITTSREVIESGPLPTNTSAQKAELVALTRALELAKGKNINIYTDSRYAFGVVHAHGAIWKERGLLNSQGKSIKHAQEIVRLLEAVQLPGKVAVMHVKAHQKVSSMQEEGNELADREAKEAAKRNVDHVI</sequence>
<dbReference type="GO" id="GO:0004523">
    <property type="term" value="F:RNA-DNA hybrid ribonuclease activity"/>
    <property type="evidence" value="ECO:0007669"/>
    <property type="project" value="InterPro"/>
</dbReference>
<evidence type="ECO:0000256" key="6">
    <source>
        <dbReference type="ARBA" id="ARBA00022918"/>
    </source>
</evidence>
<evidence type="ECO:0000313" key="9">
    <source>
        <dbReference type="Ensembl" id="ENSMUNP00000025748.1"/>
    </source>
</evidence>
<dbReference type="SUPFAM" id="SSF53098">
    <property type="entry name" value="Ribonuclease H-like"/>
    <property type="match status" value="1"/>
</dbReference>
<dbReference type="GO" id="GO:0003676">
    <property type="term" value="F:nucleic acid binding"/>
    <property type="evidence" value="ECO:0007669"/>
    <property type="project" value="InterPro"/>
</dbReference>
<feature type="region of interest" description="Disordered" evidence="7">
    <location>
        <begin position="212"/>
        <end position="239"/>
    </location>
</feature>
<keyword evidence="10" id="KW-1185">Reference proteome</keyword>
<dbReference type="PROSITE" id="PS50879">
    <property type="entry name" value="RNASE_H_1"/>
    <property type="match status" value="1"/>
</dbReference>
<name>A0A8V5GQ26_MELUD</name>
<dbReference type="AlphaFoldDB" id="A0A8V5GQ26"/>
<organism evidence="9 10">
    <name type="scientific">Melopsittacus undulatus</name>
    <name type="common">Budgerigar</name>
    <name type="synonym">Psittacus undulatus</name>
    <dbReference type="NCBI Taxonomy" id="13146"/>
    <lineage>
        <taxon>Eukaryota</taxon>
        <taxon>Metazoa</taxon>
        <taxon>Chordata</taxon>
        <taxon>Craniata</taxon>
        <taxon>Vertebrata</taxon>
        <taxon>Euteleostomi</taxon>
        <taxon>Archelosauria</taxon>
        <taxon>Archosauria</taxon>
        <taxon>Dinosauria</taxon>
        <taxon>Saurischia</taxon>
        <taxon>Theropoda</taxon>
        <taxon>Coelurosauria</taxon>
        <taxon>Aves</taxon>
        <taxon>Neognathae</taxon>
        <taxon>Neoaves</taxon>
        <taxon>Telluraves</taxon>
        <taxon>Australaves</taxon>
        <taxon>Psittaciformes</taxon>
        <taxon>Psittaculidae</taxon>
        <taxon>Melopsittacus</taxon>
    </lineage>
</organism>
<evidence type="ECO:0000256" key="1">
    <source>
        <dbReference type="ARBA" id="ARBA00022679"/>
    </source>
</evidence>
<dbReference type="Proteomes" id="UP000694405">
    <property type="component" value="Unassembled WGS sequence"/>
</dbReference>
<dbReference type="Gene3D" id="3.30.420.10">
    <property type="entry name" value="Ribonuclease H-like superfamily/Ribonuclease H"/>
    <property type="match status" value="1"/>
</dbReference>
<keyword evidence="4" id="KW-0255">Endonuclease</keyword>
<feature type="compositionally biased region" description="Basic and acidic residues" evidence="7">
    <location>
        <begin position="222"/>
        <end position="239"/>
    </location>
</feature>
<reference evidence="9" key="3">
    <citation type="submission" date="2025-09" db="UniProtKB">
        <authorList>
            <consortium name="Ensembl"/>
        </authorList>
    </citation>
    <scope>IDENTIFICATION</scope>
</reference>
<keyword evidence="2" id="KW-0548">Nucleotidyltransferase</keyword>
<keyword evidence="5" id="KW-0378">Hydrolase</keyword>
<evidence type="ECO:0000256" key="4">
    <source>
        <dbReference type="ARBA" id="ARBA00022759"/>
    </source>
</evidence>
<dbReference type="InterPro" id="IPR002156">
    <property type="entry name" value="RNaseH_domain"/>
</dbReference>
<keyword evidence="1" id="KW-0808">Transferase</keyword>
<dbReference type="Pfam" id="PF00075">
    <property type="entry name" value="RNase_H"/>
    <property type="match status" value="1"/>
</dbReference>
<dbReference type="PANTHER" id="PTHR41694:SF5">
    <property type="entry name" value="RIBONUCLEASE H"/>
    <property type="match status" value="1"/>
</dbReference>
<dbReference type="CDD" id="cd09273">
    <property type="entry name" value="RNase_HI_RT_Bel"/>
    <property type="match status" value="1"/>
</dbReference>
<feature type="domain" description="RNase H type-1" evidence="8">
    <location>
        <begin position="82"/>
        <end position="232"/>
    </location>
</feature>
<reference evidence="9" key="2">
    <citation type="submission" date="2025-08" db="UniProtKB">
        <authorList>
            <consortium name="Ensembl"/>
        </authorList>
    </citation>
    <scope>IDENTIFICATION</scope>
</reference>
<reference evidence="9" key="1">
    <citation type="submission" date="2020-03" db="EMBL/GenBank/DDBJ databases">
        <title>Melopsittacus undulatus (budgerigar) genome, bMelUnd1, maternal haplotype with Z.</title>
        <authorList>
            <person name="Gedman G."/>
            <person name="Mountcastle J."/>
            <person name="Haase B."/>
            <person name="Formenti G."/>
            <person name="Wright T."/>
            <person name="Apodaca J."/>
            <person name="Pelan S."/>
            <person name="Chow W."/>
            <person name="Rhie A."/>
            <person name="Howe K."/>
            <person name="Fedrigo O."/>
            <person name="Jarvis E.D."/>
        </authorList>
    </citation>
    <scope>NUCLEOTIDE SEQUENCE [LARGE SCALE GENOMIC DNA]</scope>
</reference>
<proteinExistence type="predicted"/>
<protein>
    <recommendedName>
        <fullName evidence="8">RNase H type-1 domain-containing protein</fullName>
    </recommendedName>
</protein>
<keyword evidence="3" id="KW-0540">Nuclease</keyword>
<evidence type="ECO:0000259" key="8">
    <source>
        <dbReference type="PROSITE" id="PS50879"/>
    </source>
</evidence>
<evidence type="ECO:0000313" key="10">
    <source>
        <dbReference type="Proteomes" id="UP000694405"/>
    </source>
</evidence>
<evidence type="ECO:0000256" key="7">
    <source>
        <dbReference type="SAM" id="MobiDB-lite"/>
    </source>
</evidence>
<dbReference type="PANTHER" id="PTHR41694">
    <property type="entry name" value="ENDOGENOUS RETROVIRUS GROUP K MEMBER POL PROTEIN"/>
    <property type="match status" value="1"/>
</dbReference>
<evidence type="ECO:0000256" key="2">
    <source>
        <dbReference type="ARBA" id="ARBA00022695"/>
    </source>
</evidence>
<evidence type="ECO:0000256" key="5">
    <source>
        <dbReference type="ARBA" id="ARBA00022801"/>
    </source>
</evidence>